<dbReference type="Pfam" id="PF01965">
    <property type="entry name" value="DJ-1_PfpI"/>
    <property type="match status" value="1"/>
</dbReference>
<keyword evidence="6" id="KW-1185">Reference proteome</keyword>
<dbReference type="SUPFAM" id="SSF52317">
    <property type="entry name" value="Class I glutamine amidotransferase-like"/>
    <property type="match status" value="1"/>
</dbReference>
<keyword evidence="5" id="KW-0315">Glutamine amidotransferase</keyword>
<dbReference type="InterPro" id="IPR050325">
    <property type="entry name" value="Prot/Nucl_acid_deglycase"/>
</dbReference>
<keyword evidence="1" id="KW-0346">Stress response</keyword>
<dbReference type="InterPro" id="IPR029062">
    <property type="entry name" value="Class_I_gatase-like"/>
</dbReference>
<dbReference type="GO" id="GO:0005737">
    <property type="term" value="C:cytoplasm"/>
    <property type="evidence" value="ECO:0007669"/>
    <property type="project" value="TreeGrafter"/>
</dbReference>
<organism evidence="5 6">
    <name type="scientific">Nocardia speluncae</name>
    <dbReference type="NCBI Taxonomy" id="419477"/>
    <lineage>
        <taxon>Bacteria</taxon>
        <taxon>Bacillati</taxon>
        <taxon>Actinomycetota</taxon>
        <taxon>Actinomycetes</taxon>
        <taxon>Mycobacteriales</taxon>
        <taxon>Nocardiaceae</taxon>
        <taxon>Nocardia</taxon>
    </lineage>
</organism>
<feature type="domain" description="DJ-1/PfpI" evidence="4">
    <location>
        <begin position="25"/>
        <end position="212"/>
    </location>
</feature>
<dbReference type="AlphaFoldDB" id="A0A846XM44"/>
<evidence type="ECO:0000313" key="6">
    <source>
        <dbReference type="Proteomes" id="UP000565715"/>
    </source>
</evidence>
<evidence type="ECO:0000313" key="5">
    <source>
        <dbReference type="EMBL" id="NKY35726.1"/>
    </source>
</evidence>
<reference evidence="5 6" key="1">
    <citation type="submission" date="2020-04" db="EMBL/GenBank/DDBJ databases">
        <title>MicrobeNet Type strains.</title>
        <authorList>
            <person name="Nicholson A.C."/>
        </authorList>
    </citation>
    <scope>NUCLEOTIDE SEQUENCE [LARGE SCALE GENOMIC DNA]</scope>
    <source>
        <strain evidence="5 6">DSM 45078</strain>
    </source>
</reference>
<evidence type="ECO:0000256" key="2">
    <source>
        <dbReference type="ARBA" id="ARBA00023239"/>
    </source>
</evidence>
<dbReference type="EMBL" id="JAAXOO010000005">
    <property type="protein sequence ID" value="NKY35726.1"/>
    <property type="molecule type" value="Genomic_DNA"/>
</dbReference>
<comment type="similarity">
    <text evidence="3">Belongs to the peptidase C56 family. HSP31-like subfamily.</text>
</comment>
<gene>
    <name evidence="5" type="ORF">HGA13_22005</name>
</gene>
<evidence type="ECO:0000256" key="3">
    <source>
        <dbReference type="ARBA" id="ARBA00038493"/>
    </source>
</evidence>
<dbReference type="GO" id="GO:0019243">
    <property type="term" value="P:methylglyoxal catabolic process to D-lactate via S-lactoyl-glutathione"/>
    <property type="evidence" value="ECO:0007669"/>
    <property type="project" value="TreeGrafter"/>
</dbReference>
<dbReference type="PANTHER" id="PTHR48094">
    <property type="entry name" value="PROTEIN/NUCLEIC ACID DEGLYCASE DJ-1-RELATED"/>
    <property type="match status" value="1"/>
</dbReference>
<dbReference type="RefSeq" id="WP_068048125.1">
    <property type="nucleotide sequence ID" value="NZ_JAAXOO010000005.1"/>
</dbReference>
<proteinExistence type="inferred from homology"/>
<evidence type="ECO:0000259" key="4">
    <source>
        <dbReference type="Pfam" id="PF01965"/>
    </source>
</evidence>
<dbReference type="GO" id="GO:0016740">
    <property type="term" value="F:transferase activity"/>
    <property type="evidence" value="ECO:0007669"/>
    <property type="project" value="UniProtKB-KW"/>
</dbReference>
<evidence type="ECO:0000256" key="1">
    <source>
        <dbReference type="ARBA" id="ARBA00023016"/>
    </source>
</evidence>
<dbReference type="CDD" id="cd03141">
    <property type="entry name" value="GATase1_Hsp31_like"/>
    <property type="match status" value="1"/>
</dbReference>
<keyword evidence="5" id="KW-0808">Transferase</keyword>
<keyword evidence="2" id="KW-0456">Lyase</keyword>
<dbReference type="InterPro" id="IPR002818">
    <property type="entry name" value="DJ-1/PfpI"/>
</dbReference>
<comment type="caution">
    <text evidence="5">The sequence shown here is derived from an EMBL/GenBank/DDBJ whole genome shotgun (WGS) entry which is preliminary data.</text>
</comment>
<name>A0A846XM44_9NOCA</name>
<dbReference type="Proteomes" id="UP000565715">
    <property type="component" value="Unassembled WGS sequence"/>
</dbReference>
<accession>A0A846XM44</accession>
<protein>
    <submittedName>
        <fullName evidence="5">Type 1 glutamine amidotransferase domain-containing protein</fullName>
    </submittedName>
</protein>
<dbReference type="Gene3D" id="3.40.50.880">
    <property type="match status" value="1"/>
</dbReference>
<dbReference type="GO" id="GO:0019172">
    <property type="term" value="F:glyoxalase III activity"/>
    <property type="evidence" value="ECO:0007669"/>
    <property type="project" value="TreeGrafter"/>
</dbReference>
<sequence length="232" mass="24940">MKVALILTSHDELGTTGRKTGFWLEELAAPYYLFKNAGVDVVLVSPKGGQAPLDPKSNEPGFQTDLTRRFETDAEAMAALANTVRLDSISADDFDTVFYAGGHGPLWDLAEDEHSARLIETILRAGKPLALVCHAPGVLRHTTNPDGTPLVEGKKVTGFTNSEEAAVGLTEVVPFLVEDELTRLGGIYSKVGDWEPYVLQDGLLITGQNPASSGPAADRLLELVDEVNRARA</sequence>
<dbReference type="PANTHER" id="PTHR48094:SF11">
    <property type="entry name" value="GLUTATHIONE-INDEPENDENT GLYOXALASE HSP31-RELATED"/>
    <property type="match status" value="1"/>
</dbReference>